<evidence type="ECO:0000256" key="9">
    <source>
        <dbReference type="ARBA" id="ARBA00069884"/>
    </source>
</evidence>
<dbReference type="AlphaFoldDB" id="D7FQY0"/>
<dbReference type="EMBL" id="FN648387">
    <property type="protein sequence ID" value="CBJ26134.1"/>
    <property type="molecule type" value="Genomic_DNA"/>
</dbReference>
<dbReference type="GO" id="GO:0005737">
    <property type="term" value="C:cytoplasm"/>
    <property type="evidence" value="ECO:0007669"/>
    <property type="project" value="TreeGrafter"/>
</dbReference>
<dbReference type="GO" id="GO:0046872">
    <property type="term" value="F:metal ion binding"/>
    <property type="evidence" value="ECO:0007669"/>
    <property type="project" value="UniProtKB-KW"/>
</dbReference>
<accession>D7FQY0</accession>
<keyword evidence="5" id="KW-0378">Hydrolase</keyword>
<dbReference type="OrthoDB" id="1670005at2759"/>
<dbReference type="SUPFAM" id="SSF51556">
    <property type="entry name" value="Metallo-dependent hydrolases"/>
    <property type="match status" value="1"/>
</dbReference>
<dbReference type="OMA" id="TLHHISM"/>
<evidence type="ECO:0000256" key="6">
    <source>
        <dbReference type="ARBA" id="ARBA00022833"/>
    </source>
</evidence>
<keyword evidence="4" id="KW-0479">Metal-binding</keyword>
<dbReference type="GO" id="GO:0044205">
    <property type="term" value="P:'de novo' UMP biosynthetic process"/>
    <property type="evidence" value="ECO:0007669"/>
    <property type="project" value="UniProtKB-UniPathway"/>
</dbReference>
<dbReference type="GO" id="GO:0006207">
    <property type="term" value="P:'de novo' pyrimidine nucleobase biosynthetic process"/>
    <property type="evidence" value="ECO:0007669"/>
    <property type="project" value="TreeGrafter"/>
</dbReference>
<protein>
    <recommendedName>
        <fullName evidence="9">Dihydroorotase, mitochondrial</fullName>
        <ecNumber evidence="3">3.5.2.3</ecNumber>
    </recommendedName>
</protein>
<dbReference type="NCBIfam" id="TIGR00856">
    <property type="entry name" value="pyrC_dimer"/>
    <property type="match status" value="1"/>
</dbReference>
<comment type="pathway">
    <text evidence="1">Pyrimidine metabolism; UMP biosynthesis via de novo pathway; (S)-dihydroorotate from bicarbonate: step 3/3.</text>
</comment>
<dbReference type="HAMAP" id="MF_00219">
    <property type="entry name" value="PyrC_classII"/>
    <property type="match status" value="1"/>
</dbReference>
<dbReference type="InterPro" id="IPR002195">
    <property type="entry name" value="Dihydroorotase_CS"/>
</dbReference>
<dbReference type="CDD" id="cd01294">
    <property type="entry name" value="DHOase"/>
    <property type="match status" value="1"/>
</dbReference>
<evidence type="ECO:0000259" key="10">
    <source>
        <dbReference type="Pfam" id="PF01979"/>
    </source>
</evidence>
<dbReference type="InterPro" id="IPR004721">
    <property type="entry name" value="DHOdimr"/>
</dbReference>
<keyword evidence="12" id="KW-1185">Reference proteome</keyword>
<dbReference type="FunFam" id="3.20.20.140:FF:000006">
    <property type="entry name" value="Dihydroorotase"/>
    <property type="match status" value="1"/>
</dbReference>
<dbReference type="PROSITE" id="PS00483">
    <property type="entry name" value="DIHYDROOROTASE_2"/>
    <property type="match status" value="1"/>
</dbReference>
<dbReference type="GO" id="GO:0004151">
    <property type="term" value="F:dihydroorotase activity"/>
    <property type="evidence" value="ECO:0007669"/>
    <property type="project" value="UniProtKB-EC"/>
</dbReference>
<evidence type="ECO:0000256" key="3">
    <source>
        <dbReference type="ARBA" id="ARBA00012860"/>
    </source>
</evidence>
<dbReference type="Proteomes" id="UP000002630">
    <property type="component" value="Linkage Group LG14"/>
</dbReference>
<dbReference type="PANTHER" id="PTHR43137:SF1">
    <property type="entry name" value="DIHYDROOROTASE"/>
    <property type="match status" value="1"/>
</dbReference>
<evidence type="ECO:0000256" key="1">
    <source>
        <dbReference type="ARBA" id="ARBA00004880"/>
    </source>
</evidence>
<evidence type="ECO:0000256" key="4">
    <source>
        <dbReference type="ARBA" id="ARBA00022723"/>
    </source>
</evidence>
<keyword evidence="6" id="KW-0862">Zinc</keyword>
<dbReference type="InterPro" id="IPR006680">
    <property type="entry name" value="Amidohydro-rel"/>
</dbReference>
<evidence type="ECO:0000256" key="7">
    <source>
        <dbReference type="ARBA" id="ARBA00022975"/>
    </source>
</evidence>
<dbReference type="Pfam" id="PF01979">
    <property type="entry name" value="Amidohydro_1"/>
    <property type="match status" value="1"/>
</dbReference>
<dbReference type="eggNOG" id="KOG2902">
    <property type="taxonomic scope" value="Eukaryota"/>
</dbReference>
<keyword evidence="7" id="KW-0665">Pyrimidine biosynthesis</keyword>
<dbReference type="InterPro" id="IPR032466">
    <property type="entry name" value="Metal_Hydrolase"/>
</dbReference>
<dbReference type="PANTHER" id="PTHR43137">
    <property type="entry name" value="DIHYDROOROTASE"/>
    <property type="match status" value="1"/>
</dbReference>
<dbReference type="UniPathway" id="UPA00070">
    <property type="reaction ID" value="UER00117"/>
</dbReference>
<organism evidence="11 12">
    <name type="scientific">Ectocarpus siliculosus</name>
    <name type="common">Brown alga</name>
    <name type="synonym">Conferva siliculosa</name>
    <dbReference type="NCBI Taxonomy" id="2880"/>
    <lineage>
        <taxon>Eukaryota</taxon>
        <taxon>Sar</taxon>
        <taxon>Stramenopiles</taxon>
        <taxon>Ochrophyta</taxon>
        <taxon>PX clade</taxon>
        <taxon>Phaeophyceae</taxon>
        <taxon>Ectocarpales</taxon>
        <taxon>Ectocarpaceae</taxon>
        <taxon>Ectocarpus</taxon>
    </lineage>
</organism>
<comment type="catalytic activity">
    <reaction evidence="8">
        <text>(S)-dihydroorotate + H2O = N-carbamoyl-L-aspartate + H(+)</text>
        <dbReference type="Rhea" id="RHEA:24296"/>
        <dbReference type="ChEBI" id="CHEBI:15377"/>
        <dbReference type="ChEBI" id="CHEBI:15378"/>
        <dbReference type="ChEBI" id="CHEBI:30864"/>
        <dbReference type="ChEBI" id="CHEBI:32814"/>
        <dbReference type="EC" id="3.5.2.3"/>
    </reaction>
</comment>
<dbReference type="Gene3D" id="3.20.20.140">
    <property type="entry name" value="Metal-dependent hydrolases"/>
    <property type="match status" value="1"/>
</dbReference>
<sequence>MSERVEITIPRADDFHHHFRDGEVLADTVKHATRMFRRAIAMPNLKPPVTTTDEALAYRQRILACVPDGVDFTPLMTLYMTDKSTPEEILKAKASGHVYAVKLYPAGATTNSDSGVTDLANVAPAMEAMAEVGMPLLIHGEVTTAGVDIFDKEARFIEEVIKPLVQKMPNLKVVMEHITTSEAVAFVTAAPANVAATITPQHLLYNRNAIFQGGIRPHMYCLPVLKRETHRLDLVKAATSGNPKFFLGTDTAPHAREAKISPCGCAGIFTGHAALELYCEVFEGEGALDRFAGFSSHHGADFYGIPRNEGALTLVKEKWTVPGSYKFGQTEVVPLRAGEDVCWQMVGEGKRPKAAVV</sequence>
<comment type="similarity">
    <text evidence="2">Belongs to the metallo-dependent hydrolases superfamily. DHOase family. Class II DHOase subfamily.</text>
</comment>
<evidence type="ECO:0000313" key="12">
    <source>
        <dbReference type="Proteomes" id="UP000002630"/>
    </source>
</evidence>
<evidence type="ECO:0000256" key="8">
    <source>
        <dbReference type="ARBA" id="ARBA00048492"/>
    </source>
</evidence>
<name>D7FQY0_ECTSI</name>
<evidence type="ECO:0000313" key="11">
    <source>
        <dbReference type="EMBL" id="CBJ26134.1"/>
    </source>
</evidence>
<feature type="domain" description="Amidohydrolase-related" evidence="10">
    <location>
        <begin position="14"/>
        <end position="313"/>
    </location>
</feature>
<dbReference type="EC" id="3.5.2.3" evidence="3"/>
<evidence type="ECO:0000256" key="2">
    <source>
        <dbReference type="ARBA" id="ARBA00005631"/>
    </source>
</evidence>
<evidence type="ECO:0000256" key="5">
    <source>
        <dbReference type="ARBA" id="ARBA00022801"/>
    </source>
</evidence>
<dbReference type="PIRSF" id="PIRSF001237">
    <property type="entry name" value="DHOdimr"/>
    <property type="match status" value="1"/>
</dbReference>
<proteinExistence type="inferred from homology"/>
<gene>
    <name evidence="11" type="ORF">Esi_0021_0103</name>
</gene>
<dbReference type="STRING" id="2880.D7FQY0"/>
<reference evidence="11 12" key="1">
    <citation type="journal article" date="2010" name="Nature">
        <title>The Ectocarpus genome and the independent evolution of multicellularity in brown algae.</title>
        <authorList>
            <person name="Cock J.M."/>
            <person name="Sterck L."/>
            <person name="Rouze P."/>
            <person name="Scornet D."/>
            <person name="Allen A.E."/>
            <person name="Amoutzias G."/>
            <person name="Anthouard V."/>
            <person name="Artiguenave F."/>
            <person name="Aury J.M."/>
            <person name="Badger J.H."/>
            <person name="Beszteri B."/>
            <person name="Billiau K."/>
            <person name="Bonnet E."/>
            <person name="Bothwell J.H."/>
            <person name="Bowler C."/>
            <person name="Boyen C."/>
            <person name="Brownlee C."/>
            <person name="Carrano C.J."/>
            <person name="Charrier B."/>
            <person name="Cho G.Y."/>
            <person name="Coelho S.M."/>
            <person name="Collen J."/>
            <person name="Corre E."/>
            <person name="Da Silva C."/>
            <person name="Delage L."/>
            <person name="Delaroque N."/>
            <person name="Dittami S.M."/>
            <person name="Doulbeau S."/>
            <person name="Elias M."/>
            <person name="Farnham G."/>
            <person name="Gachon C.M."/>
            <person name="Gschloessl B."/>
            <person name="Heesch S."/>
            <person name="Jabbari K."/>
            <person name="Jubin C."/>
            <person name="Kawai H."/>
            <person name="Kimura K."/>
            <person name="Kloareg B."/>
            <person name="Kupper F.C."/>
            <person name="Lang D."/>
            <person name="Le Bail A."/>
            <person name="Leblanc C."/>
            <person name="Lerouge P."/>
            <person name="Lohr M."/>
            <person name="Lopez P.J."/>
            <person name="Martens C."/>
            <person name="Maumus F."/>
            <person name="Michel G."/>
            <person name="Miranda-Saavedra D."/>
            <person name="Morales J."/>
            <person name="Moreau H."/>
            <person name="Motomura T."/>
            <person name="Nagasato C."/>
            <person name="Napoli C.A."/>
            <person name="Nelson D.R."/>
            <person name="Nyvall-Collen P."/>
            <person name="Peters A.F."/>
            <person name="Pommier C."/>
            <person name="Potin P."/>
            <person name="Poulain J."/>
            <person name="Quesneville H."/>
            <person name="Read B."/>
            <person name="Rensing S.A."/>
            <person name="Ritter A."/>
            <person name="Rousvoal S."/>
            <person name="Samanta M."/>
            <person name="Samson G."/>
            <person name="Schroeder D.C."/>
            <person name="Segurens B."/>
            <person name="Strittmatter M."/>
            <person name="Tonon T."/>
            <person name="Tregear J.W."/>
            <person name="Valentin K."/>
            <person name="von Dassow P."/>
            <person name="Yamagishi T."/>
            <person name="Van de Peer Y."/>
            <person name="Wincker P."/>
        </authorList>
    </citation>
    <scope>NUCLEOTIDE SEQUENCE [LARGE SCALE GENOMIC DNA]</scope>
    <source>
        <strain evidence="12">Ec32 / CCAP1310/4</strain>
    </source>
</reference>